<feature type="region of interest" description="Disordered" evidence="1">
    <location>
        <begin position="102"/>
        <end position="131"/>
    </location>
</feature>
<keyword evidence="3" id="KW-1185">Reference proteome</keyword>
<organism evidence="3 4">
    <name type="scientific">Globodera pallida</name>
    <name type="common">Potato cyst nematode worm</name>
    <name type="synonym">Heterodera pallida</name>
    <dbReference type="NCBI Taxonomy" id="36090"/>
    <lineage>
        <taxon>Eukaryota</taxon>
        <taxon>Metazoa</taxon>
        <taxon>Ecdysozoa</taxon>
        <taxon>Nematoda</taxon>
        <taxon>Chromadorea</taxon>
        <taxon>Rhabditida</taxon>
        <taxon>Tylenchina</taxon>
        <taxon>Tylenchomorpha</taxon>
        <taxon>Tylenchoidea</taxon>
        <taxon>Heteroderidae</taxon>
        <taxon>Heteroderinae</taxon>
        <taxon>Globodera</taxon>
    </lineage>
</organism>
<dbReference type="InterPro" id="IPR036390">
    <property type="entry name" value="WH_DNA-bd_sf"/>
</dbReference>
<reference evidence="3" key="2">
    <citation type="submission" date="2014-05" db="EMBL/GenBank/DDBJ databases">
        <title>The genome and life-stage specific transcriptomes of Globodera pallida elucidate key aspects of plant parasitism by a cyst nematode.</title>
        <authorList>
            <person name="Cotton J.A."/>
            <person name="Lilley C.J."/>
            <person name="Jones L.M."/>
            <person name="Kikuchi T."/>
            <person name="Reid A.J."/>
            <person name="Thorpe P."/>
            <person name="Tsai I.J."/>
            <person name="Beasley H."/>
            <person name="Blok V."/>
            <person name="Cock P.J.A."/>
            <person name="Van den Akker S.E."/>
            <person name="Holroyd N."/>
            <person name="Hunt M."/>
            <person name="Mantelin S."/>
            <person name="Naghra H."/>
            <person name="Pain A."/>
            <person name="Palomares-Rius J.E."/>
            <person name="Zarowiecki M."/>
            <person name="Berriman M."/>
            <person name="Jones J.T."/>
            <person name="Urwin P.E."/>
        </authorList>
    </citation>
    <scope>NUCLEOTIDE SEQUENCE [LARGE SCALE GENOMIC DNA]</scope>
    <source>
        <strain evidence="3">Lindley</strain>
    </source>
</reference>
<feature type="domain" description="RQC" evidence="2">
    <location>
        <begin position="22"/>
        <end position="87"/>
    </location>
</feature>
<proteinExistence type="predicted"/>
<dbReference type="GO" id="GO:0006281">
    <property type="term" value="P:DNA repair"/>
    <property type="evidence" value="ECO:0007669"/>
    <property type="project" value="InterPro"/>
</dbReference>
<dbReference type="Proteomes" id="UP000050741">
    <property type="component" value="Unassembled WGS sequence"/>
</dbReference>
<dbReference type="Gene3D" id="1.10.10.10">
    <property type="entry name" value="Winged helix-like DNA-binding domain superfamily/Winged helix DNA-binding domain"/>
    <property type="match status" value="1"/>
</dbReference>
<evidence type="ECO:0000313" key="4">
    <source>
        <dbReference type="WBParaSite" id="GPLIN_001317800"/>
    </source>
</evidence>
<dbReference type="GO" id="GO:0043138">
    <property type="term" value="F:3'-5' DNA helicase activity"/>
    <property type="evidence" value="ECO:0007669"/>
    <property type="project" value="InterPro"/>
</dbReference>
<dbReference type="GO" id="GO:0006260">
    <property type="term" value="P:DNA replication"/>
    <property type="evidence" value="ECO:0007669"/>
    <property type="project" value="InterPro"/>
</dbReference>
<dbReference type="WBParaSite" id="GPLIN_001317800">
    <property type="protein sequence ID" value="GPLIN_001317800"/>
    <property type="gene ID" value="GPLIN_001317800"/>
</dbReference>
<dbReference type="SUPFAM" id="SSF46785">
    <property type="entry name" value="Winged helix' DNA-binding domain"/>
    <property type="match status" value="1"/>
</dbReference>
<sequence length="131" mass="15142">MLQQSAWRLEFRGQLGKKTVKRKVDDNGHGRLPLFALGDGLSEQDCLRFIRKLVIEEYLHERLITTQHNTVIGYLSVAPKGHQFMLKYRQDKASVERFNVFMGEPKPKQEKRRSSTTVSNATNAKQRKSVV</sequence>
<reference evidence="4" key="3">
    <citation type="submission" date="2016-06" db="UniProtKB">
        <authorList>
            <consortium name="WormBaseParasite"/>
        </authorList>
    </citation>
    <scope>IDENTIFICATION</scope>
</reference>
<dbReference type="InterPro" id="IPR036388">
    <property type="entry name" value="WH-like_DNA-bd_sf"/>
</dbReference>
<dbReference type="Pfam" id="PF09382">
    <property type="entry name" value="RQC"/>
    <property type="match status" value="1"/>
</dbReference>
<name>A0A183CJX2_GLOPA</name>
<feature type="compositionally biased region" description="Polar residues" evidence="1">
    <location>
        <begin position="115"/>
        <end position="124"/>
    </location>
</feature>
<evidence type="ECO:0000256" key="1">
    <source>
        <dbReference type="SAM" id="MobiDB-lite"/>
    </source>
</evidence>
<dbReference type="InterPro" id="IPR018982">
    <property type="entry name" value="RQC_domain"/>
</dbReference>
<dbReference type="AlphaFoldDB" id="A0A183CJX2"/>
<evidence type="ECO:0000259" key="2">
    <source>
        <dbReference type="Pfam" id="PF09382"/>
    </source>
</evidence>
<accession>A0A183CJX2</accession>
<reference evidence="3" key="1">
    <citation type="submission" date="2013-12" db="EMBL/GenBank/DDBJ databases">
        <authorList>
            <person name="Aslett M."/>
        </authorList>
    </citation>
    <scope>NUCLEOTIDE SEQUENCE [LARGE SCALE GENOMIC DNA]</scope>
    <source>
        <strain evidence="3">Lindley</strain>
    </source>
</reference>
<protein>
    <submittedName>
        <fullName evidence="4">RQC domain-containing protein</fullName>
    </submittedName>
</protein>
<evidence type="ECO:0000313" key="3">
    <source>
        <dbReference type="Proteomes" id="UP000050741"/>
    </source>
</evidence>